<keyword evidence="1" id="KW-1133">Transmembrane helix</keyword>
<evidence type="ECO:0000256" key="1">
    <source>
        <dbReference type="SAM" id="Phobius"/>
    </source>
</evidence>
<dbReference type="Proteomes" id="UP000310506">
    <property type="component" value="Unassembled WGS sequence"/>
</dbReference>
<dbReference type="PANTHER" id="PTHR34821:SF2">
    <property type="entry name" value="INNER MEMBRANE PROTEIN YDCZ"/>
    <property type="match status" value="1"/>
</dbReference>
<accession>A0A4V6RMJ0</accession>
<feature type="transmembrane region" description="Helical" evidence="1">
    <location>
        <begin position="68"/>
        <end position="88"/>
    </location>
</feature>
<dbReference type="OrthoDB" id="7864805at2"/>
<sequence length="142" mass="15411">MFVGIVAGVFPPLQSAFNGQLRVEVNSILLSTFISFFVGAILLALILLSTTKTIKIPTLDQNGQRLPWWLYIGGLFGILIVGGNIIVIKELGSVLTTTLFIFGQLMMAVSIDSLGLFGITKRKIARNQIVALSVIVLALFFI</sequence>
<evidence type="ECO:0000313" key="2">
    <source>
        <dbReference type="EMBL" id="THB60129.1"/>
    </source>
</evidence>
<evidence type="ECO:0000313" key="3">
    <source>
        <dbReference type="Proteomes" id="UP000310506"/>
    </source>
</evidence>
<keyword evidence="1" id="KW-0812">Transmembrane</keyword>
<dbReference type="Pfam" id="PF04657">
    <property type="entry name" value="DMT_YdcZ"/>
    <property type="match status" value="1"/>
</dbReference>
<dbReference type="GO" id="GO:0005886">
    <property type="term" value="C:plasma membrane"/>
    <property type="evidence" value="ECO:0007669"/>
    <property type="project" value="TreeGrafter"/>
</dbReference>
<dbReference type="EMBL" id="SDGV01000040">
    <property type="protein sequence ID" value="THB60129.1"/>
    <property type="molecule type" value="Genomic_DNA"/>
</dbReference>
<dbReference type="InterPro" id="IPR006750">
    <property type="entry name" value="YdcZ"/>
</dbReference>
<keyword evidence="3" id="KW-1185">Reference proteome</keyword>
<dbReference type="PANTHER" id="PTHR34821">
    <property type="entry name" value="INNER MEMBRANE PROTEIN YDCZ"/>
    <property type="match status" value="1"/>
</dbReference>
<proteinExistence type="predicted"/>
<protein>
    <submittedName>
        <fullName evidence="2">DMT family transporter</fullName>
    </submittedName>
</protein>
<keyword evidence="1" id="KW-0472">Membrane</keyword>
<dbReference type="AlphaFoldDB" id="A0A4V6RMJ0"/>
<organism evidence="2 3">
    <name type="scientific">Vagococcus silagei</name>
    <dbReference type="NCBI Taxonomy" id="2508885"/>
    <lineage>
        <taxon>Bacteria</taxon>
        <taxon>Bacillati</taxon>
        <taxon>Bacillota</taxon>
        <taxon>Bacilli</taxon>
        <taxon>Lactobacillales</taxon>
        <taxon>Enterococcaceae</taxon>
        <taxon>Vagococcus</taxon>
    </lineage>
</organism>
<name>A0A4V6RMJ0_9ENTE</name>
<feature type="transmembrane region" description="Helical" evidence="1">
    <location>
        <begin position="25"/>
        <end position="48"/>
    </location>
</feature>
<comment type="caution">
    <text evidence="2">The sequence shown here is derived from an EMBL/GenBank/DDBJ whole genome shotgun (WGS) entry which is preliminary data.</text>
</comment>
<dbReference type="RefSeq" id="WP_136137913.1">
    <property type="nucleotide sequence ID" value="NZ_SDGV01000040.1"/>
</dbReference>
<feature type="transmembrane region" description="Helical" evidence="1">
    <location>
        <begin position="94"/>
        <end position="117"/>
    </location>
</feature>
<gene>
    <name evidence="2" type="ORF">ESZ54_12120</name>
</gene>
<reference evidence="2 3" key="1">
    <citation type="submission" date="2019-01" db="EMBL/GenBank/DDBJ databases">
        <title>Vagococcus silagei sp. nov. isolated from brewer's grain.</title>
        <authorList>
            <person name="Guu J.-R."/>
        </authorList>
    </citation>
    <scope>NUCLEOTIDE SEQUENCE [LARGE SCALE GENOMIC DNA]</scope>
    <source>
        <strain evidence="2 3">2B-2</strain>
    </source>
</reference>